<feature type="domain" description="ABC transporter" evidence="10">
    <location>
        <begin position="7"/>
        <end position="243"/>
    </location>
</feature>
<dbReference type="InterPro" id="IPR003439">
    <property type="entry name" value="ABC_transporter-like_ATP-bd"/>
</dbReference>
<feature type="domain" description="ABC transporter" evidence="10">
    <location>
        <begin position="253"/>
        <end position="496"/>
    </location>
</feature>
<keyword evidence="7 11" id="KW-0067">ATP-binding</keyword>
<dbReference type="InterPro" id="IPR050107">
    <property type="entry name" value="ABC_carbohydrate_import_ATPase"/>
</dbReference>
<dbReference type="PROSITE" id="PS00211">
    <property type="entry name" value="ABC_TRANSPORTER_1"/>
    <property type="match status" value="1"/>
</dbReference>
<protein>
    <submittedName>
        <fullName evidence="11">Ribose transport system ATP-binding protein/inositol transport system ATP-binding protein</fullName>
    </submittedName>
</protein>
<dbReference type="PROSITE" id="PS50893">
    <property type="entry name" value="ABC_TRANSPORTER_2"/>
    <property type="match status" value="2"/>
</dbReference>
<evidence type="ECO:0000256" key="2">
    <source>
        <dbReference type="ARBA" id="ARBA00022448"/>
    </source>
</evidence>
<evidence type="ECO:0000256" key="8">
    <source>
        <dbReference type="ARBA" id="ARBA00022967"/>
    </source>
</evidence>
<dbReference type="GO" id="GO:0005524">
    <property type="term" value="F:ATP binding"/>
    <property type="evidence" value="ECO:0007669"/>
    <property type="project" value="UniProtKB-KW"/>
</dbReference>
<dbReference type="SUPFAM" id="SSF52540">
    <property type="entry name" value="P-loop containing nucleoside triphosphate hydrolases"/>
    <property type="match status" value="2"/>
</dbReference>
<dbReference type="GO" id="GO:0005886">
    <property type="term" value="C:plasma membrane"/>
    <property type="evidence" value="ECO:0007669"/>
    <property type="project" value="UniProtKB-SubCell"/>
</dbReference>
<keyword evidence="8" id="KW-1278">Translocase</keyword>
<reference evidence="11 12" key="1">
    <citation type="submission" date="2017-11" db="EMBL/GenBank/DDBJ databases">
        <title>Understudied soil microbes with underappreciated capabilities: Untangling the Clostridium saccharolyticum group.</title>
        <authorList>
            <person name="Leschine S."/>
        </authorList>
    </citation>
    <scope>NUCLEOTIDE SEQUENCE [LARGE SCALE GENOMIC DNA]</scope>
    <source>
        <strain evidence="11 12">18A</strain>
    </source>
</reference>
<dbReference type="PANTHER" id="PTHR43790">
    <property type="entry name" value="CARBOHYDRATE TRANSPORT ATP-BINDING PROTEIN MG119-RELATED"/>
    <property type="match status" value="1"/>
</dbReference>
<dbReference type="CDD" id="cd03216">
    <property type="entry name" value="ABC_Carb_Monos_I"/>
    <property type="match status" value="1"/>
</dbReference>
<evidence type="ECO:0000256" key="7">
    <source>
        <dbReference type="ARBA" id="ARBA00022840"/>
    </source>
</evidence>
<dbReference type="Proteomes" id="UP000231092">
    <property type="component" value="Unassembled WGS sequence"/>
</dbReference>
<gene>
    <name evidence="11" type="ORF">H171_2980</name>
</gene>
<dbReference type="FunFam" id="3.40.50.300:FF:000127">
    <property type="entry name" value="Ribose import ATP-binding protein RbsA"/>
    <property type="match status" value="1"/>
</dbReference>
<keyword evidence="6" id="KW-0547">Nucleotide-binding</keyword>
<evidence type="ECO:0000313" key="12">
    <source>
        <dbReference type="Proteomes" id="UP000231092"/>
    </source>
</evidence>
<accession>A0A2M8Z7M1</accession>
<evidence type="ECO:0000256" key="1">
    <source>
        <dbReference type="ARBA" id="ARBA00004202"/>
    </source>
</evidence>
<dbReference type="InterPro" id="IPR017871">
    <property type="entry name" value="ABC_transporter-like_CS"/>
</dbReference>
<evidence type="ECO:0000256" key="5">
    <source>
        <dbReference type="ARBA" id="ARBA00022737"/>
    </source>
</evidence>
<dbReference type="AlphaFoldDB" id="A0A2M8Z7M1"/>
<dbReference type="OrthoDB" id="9771863at2"/>
<evidence type="ECO:0000313" key="11">
    <source>
        <dbReference type="EMBL" id="PJJ29439.1"/>
    </source>
</evidence>
<comment type="caution">
    <text evidence="11">The sequence shown here is derived from an EMBL/GenBank/DDBJ whole genome shotgun (WGS) entry which is preliminary data.</text>
</comment>
<keyword evidence="4" id="KW-0762">Sugar transport</keyword>
<evidence type="ECO:0000256" key="3">
    <source>
        <dbReference type="ARBA" id="ARBA00022475"/>
    </source>
</evidence>
<dbReference type="SMART" id="SM00382">
    <property type="entry name" value="AAA"/>
    <property type="match status" value="2"/>
</dbReference>
<keyword evidence="5" id="KW-0677">Repeat</keyword>
<dbReference type="PANTHER" id="PTHR43790:SF3">
    <property type="entry name" value="D-ALLOSE IMPORT ATP-BINDING PROTEIN ALSA-RELATED"/>
    <property type="match status" value="1"/>
</dbReference>
<evidence type="ECO:0000256" key="6">
    <source>
        <dbReference type="ARBA" id="ARBA00022741"/>
    </source>
</evidence>
<keyword evidence="2" id="KW-0813">Transport</keyword>
<evidence type="ECO:0000259" key="10">
    <source>
        <dbReference type="PROSITE" id="PS50893"/>
    </source>
</evidence>
<sequence>MSNEYVFEMKDITKAFGRNVVLDGVSISIKPGEVRALMGENGAGKSTLMKILGGIFSADSGIIYMDGKEASIKTVDDARKYGVSFIHQEITNIPEMTIAENIFLGREPKNHLKLVDYRKMKHEAQKALDALGLDLDAGMLIRGLSVAQQQMIEIARAVNEGAKILILDEPTASLSKSETDNLFAQIDHLKKAGVAMIYISHRMEETFKVCDSVTVLRDGKFIGTRDTKETTENELISMMVGREFNNMYGNKRVIGGDVIMEVKHLTTDKVFDISFTLRKGEILGFSGLVGAGRTELALALFGIDSIQSGEIWLEGKKLTISKPRDAMKAGIALVPEERKEQGLFLSHSIATNLTFQVLSEFIHQLRVDKKKESNIVDEFKQKLSIKMASVEQTAGELSGGNQQKIVISKWLAAKPKVLILDEPTRGIDVGAKAEIYKLMHSLASEGVSIIMISSELPEIINNSSRVAIMREGHLAGILDQQETEATQETIMSFAVGGEHTTC</sequence>
<dbReference type="Pfam" id="PF00005">
    <property type="entry name" value="ABC_tran"/>
    <property type="match status" value="2"/>
</dbReference>
<dbReference type="InterPro" id="IPR003593">
    <property type="entry name" value="AAA+_ATPase"/>
</dbReference>
<dbReference type="EMBL" id="PGET01000001">
    <property type="protein sequence ID" value="PJJ29439.1"/>
    <property type="molecule type" value="Genomic_DNA"/>
</dbReference>
<name>A0A2M8Z7M1_9FIRM</name>
<organism evidence="11 12">
    <name type="scientific">[Clostridium] celerecrescens 18A</name>
    <dbReference type="NCBI Taxonomy" id="1286362"/>
    <lineage>
        <taxon>Bacteria</taxon>
        <taxon>Bacillati</taxon>
        <taxon>Bacillota</taxon>
        <taxon>Clostridia</taxon>
        <taxon>Lachnospirales</taxon>
        <taxon>Lachnospiraceae</taxon>
        <taxon>Lacrimispora</taxon>
    </lineage>
</organism>
<evidence type="ECO:0000256" key="9">
    <source>
        <dbReference type="ARBA" id="ARBA00023136"/>
    </source>
</evidence>
<dbReference type="InterPro" id="IPR027417">
    <property type="entry name" value="P-loop_NTPase"/>
</dbReference>
<keyword evidence="9" id="KW-0472">Membrane</keyword>
<proteinExistence type="predicted"/>
<keyword evidence="3" id="KW-1003">Cell membrane</keyword>
<comment type="subcellular location">
    <subcellularLocation>
        <location evidence="1">Cell membrane</location>
        <topology evidence="1">Peripheral membrane protein</topology>
    </subcellularLocation>
</comment>
<dbReference type="Gene3D" id="3.40.50.300">
    <property type="entry name" value="P-loop containing nucleotide triphosphate hydrolases"/>
    <property type="match status" value="2"/>
</dbReference>
<evidence type="ECO:0000256" key="4">
    <source>
        <dbReference type="ARBA" id="ARBA00022597"/>
    </source>
</evidence>
<dbReference type="GO" id="GO:0016887">
    <property type="term" value="F:ATP hydrolysis activity"/>
    <property type="evidence" value="ECO:0007669"/>
    <property type="project" value="InterPro"/>
</dbReference>
<dbReference type="CDD" id="cd03215">
    <property type="entry name" value="ABC_Carb_Monos_II"/>
    <property type="match status" value="1"/>
</dbReference>
<dbReference type="RefSeq" id="WP_100305824.1">
    <property type="nucleotide sequence ID" value="NZ_PGET01000001.1"/>
</dbReference>